<dbReference type="GO" id="GO:0010411">
    <property type="term" value="P:xyloglucan metabolic process"/>
    <property type="evidence" value="ECO:0007669"/>
    <property type="project" value="TreeGrafter"/>
</dbReference>
<organism evidence="4 5">
    <name type="scientific">Halalkalibaculum roseum</name>
    <dbReference type="NCBI Taxonomy" id="2709311"/>
    <lineage>
        <taxon>Bacteria</taxon>
        <taxon>Pseudomonadati</taxon>
        <taxon>Balneolota</taxon>
        <taxon>Balneolia</taxon>
        <taxon>Balneolales</taxon>
        <taxon>Balneolaceae</taxon>
        <taxon>Halalkalibaculum</taxon>
    </lineage>
</organism>
<name>A0A6M1SXS1_9BACT</name>
<dbReference type="SUPFAM" id="SSF50939">
    <property type="entry name" value="Sialidases"/>
    <property type="match status" value="1"/>
</dbReference>
<evidence type="ECO:0000259" key="3">
    <source>
        <dbReference type="Pfam" id="PF15902"/>
    </source>
</evidence>
<dbReference type="CDD" id="cd15482">
    <property type="entry name" value="Sialidase_non-viral"/>
    <property type="match status" value="1"/>
</dbReference>
<dbReference type="RefSeq" id="WP_165143585.1">
    <property type="nucleotide sequence ID" value="NZ_JAALLT010000004.1"/>
</dbReference>
<dbReference type="Pfam" id="PF15902">
    <property type="entry name" value="Sortilin-Vps10"/>
    <property type="match status" value="1"/>
</dbReference>
<evidence type="ECO:0000256" key="1">
    <source>
        <dbReference type="ARBA" id="ARBA00022737"/>
    </source>
</evidence>
<dbReference type="InterPro" id="IPR036278">
    <property type="entry name" value="Sialidase_sf"/>
</dbReference>
<keyword evidence="4" id="KW-0378">Hydrolase</keyword>
<gene>
    <name evidence="4" type="ORF">G3570_14675</name>
</gene>
<keyword evidence="1" id="KW-0677">Repeat</keyword>
<feature type="domain" description="Sortilin N-terminal" evidence="3">
    <location>
        <begin position="145"/>
        <end position="271"/>
    </location>
</feature>
<dbReference type="EMBL" id="JAALLT010000004">
    <property type="protein sequence ID" value="NGP77890.1"/>
    <property type="molecule type" value="Genomic_DNA"/>
</dbReference>
<dbReference type="PANTHER" id="PTHR43739">
    <property type="entry name" value="XYLOGLUCANASE (EUROFUNG)"/>
    <property type="match status" value="1"/>
</dbReference>
<sequence>MLGWNSSATNNYLWIPVAFVCFALIGFAPEAEAQIFGHGDETANPTFQESFLKNLSYRNIGPYRGGRSVAVSGHPDKPNTYYTGFTGGGVFKTTDGGKNWYNVSDGYFKTGSVGAVTVAPSNANVIYAGMGETCIRGNMSAGDGVYRSVDGGKTWSHVGLGETHFIGEIVVHPDNADVAWVAALGHAFGTEGNEKRGVFKTTDGGKTWTKVLYNNPRAGAVDIEIDPTNPRILYASLWEAYRNPWEMSSGGPGSGLYKSTDGGETWENISKRPGMPKGILGKIGVAISPVNPDRVWAIIENDNGGVFRSDDSGKTWRRINSDRSLRQRAWYYTHIVAGTENENEVYVLNVGFYKSTDGGSSFDRVRTPHGDHHDLWISPEDGDRMIVADDGGGQVSYNDGNSWSSYHKYATAQFYQVITDNQFPYLIYGAQQDNSTVGIKSRTADNGITERDWAPVAGGESGYIAPDPENPNITYGGSYGGYFNKFNEFTDQSDRIDVWPDNPMGAGASELKYRFQWTFPIYISPHNPDLLYATSQFVHRSMDEGMSWEDISPDLTRNEKSKQQESGGPITKDDTSVEYYNTIFTFAESPVQQGVLWTGADDGLIHVSRDNGESWTEVTPDGMPEAMASIIDPSPHDAGTAYLAANRYKFDDFTPMLYKTTNYGRSWTKITNGIPAKDFTRVIREDPNKKGLLYAGTETGVYVSFNDGTLWQPLQLNLPSVPITDLSVHKRDKDLIVATQGRSFWVLDELNVLHELSDEVSESDHYLYKPETTYLFGRHSDVDPGETFGENPEEGVLIHYNLRTPGDEEIKLQFLESDGDVIRTFSNKENLEGEPVKESEEFYEEEGEVPSDVLKSEEGLNSFVWDMRYPGAADLDGRQILWAGSTRGPDAIPGTYEVRLIVDDETVMSRTFELTKDPRIETTQEDFQAQFDLHQTIIAKLDTTHKTINRIREIRSELDDIKEEFEGDSEVQEKADAMLKLLSDVESELMQTKAESFQDVLNYPIKLNNKLASLANTVGTGDNRPTEQQYAVYEDLEAKVDAQFQRIEPILTGEVPNLVQELDIESIPIEN</sequence>
<accession>A0A6M1SXS1</accession>
<comment type="caution">
    <text evidence="4">The sequence shown here is derived from an EMBL/GenBank/DDBJ whole genome shotgun (WGS) entry which is preliminary data.</text>
</comment>
<proteinExistence type="predicted"/>
<evidence type="ECO:0000256" key="2">
    <source>
        <dbReference type="SAM" id="Coils"/>
    </source>
</evidence>
<dbReference type="PANTHER" id="PTHR43739:SF5">
    <property type="entry name" value="EXO-ALPHA-SIALIDASE"/>
    <property type="match status" value="1"/>
</dbReference>
<dbReference type="Gene3D" id="2.130.10.10">
    <property type="entry name" value="YVTN repeat-like/Quinoprotein amine dehydrogenase"/>
    <property type="match status" value="4"/>
</dbReference>
<dbReference type="InterPro" id="IPR031778">
    <property type="entry name" value="Sortilin_N"/>
</dbReference>
<keyword evidence="5" id="KW-1185">Reference proteome</keyword>
<dbReference type="SUPFAM" id="SSF110296">
    <property type="entry name" value="Oligoxyloglucan reducing end-specific cellobiohydrolase"/>
    <property type="match status" value="1"/>
</dbReference>
<evidence type="ECO:0000313" key="4">
    <source>
        <dbReference type="EMBL" id="NGP77890.1"/>
    </source>
</evidence>
<dbReference type="InterPro" id="IPR052025">
    <property type="entry name" value="Xyloglucanase_GH74"/>
</dbReference>
<evidence type="ECO:0000313" key="5">
    <source>
        <dbReference type="Proteomes" id="UP000473278"/>
    </source>
</evidence>
<dbReference type="InterPro" id="IPR015943">
    <property type="entry name" value="WD40/YVTN_repeat-like_dom_sf"/>
</dbReference>
<reference evidence="4 5" key="1">
    <citation type="submission" date="2020-02" db="EMBL/GenBank/DDBJ databases">
        <title>Balneolaceae bacterium YR4-1, complete genome.</title>
        <authorList>
            <person name="Li Y."/>
            <person name="Wu S."/>
        </authorList>
    </citation>
    <scope>NUCLEOTIDE SEQUENCE [LARGE SCALE GENOMIC DNA]</scope>
    <source>
        <strain evidence="4 5">YR4-1</strain>
    </source>
</reference>
<dbReference type="Proteomes" id="UP000473278">
    <property type="component" value="Unassembled WGS sequence"/>
</dbReference>
<keyword evidence="2" id="KW-0175">Coiled coil</keyword>
<dbReference type="GO" id="GO:0016787">
    <property type="term" value="F:hydrolase activity"/>
    <property type="evidence" value="ECO:0007669"/>
    <property type="project" value="UniProtKB-KW"/>
</dbReference>
<protein>
    <submittedName>
        <fullName evidence="4">Glycosyl hydrolase</fullName>
    </submittedName>
</protein>
<feature type="coiled-coil region" evidence="2">
    <location>
        <begin position="944"/>
        <end position="995"/>
    </location>
</feature>
<dbReference type="AlphaFoldDB" id="A0A6M1SXS1"/>